<dbReference type="PROSITE" id="PS50240">
    <property type="entry name" value="TRYPSIN_DOM"/>
    <property type="match status" value="1"/>
</dbReference>
<keyword evidence="2 8" id="KW-0645">Protease</keyword>
<dbReference type="InterPro" id="IPR043504">
    <property type="entry name" value="Peptidase_S1_PA_chymotrypsin"/>
</dbReference>
<dbReference type="OrthoDB" id="10059102at2759"/>
<dbReference type="Pfam" id="PF00089">
    <property type="entry name" value="Trypsin"/>
    <property type="match status" value="1"/>
</dbReference>
<dbReference type="CDD" id="cd00190">
    <property type="entry name" value="Tryp_SPc"/>
    <property type="match status" value="1"/>
</dbReference>
<feature type="domain" description="Peptidase S1" evidence="10">
    <location>
        <begin position="27"/>
        <end position="253"/>
    </location>
</feature>
<gene>
    <name evidence="11" type="ORF">PHYEVI_LOCUS6560</name>
</gene>
<dbReference type="InterPro" id="IPR009003">
    <property type="entry name" value="Peptidase_S1_PA"/>
</dbReference>
<keyword evidence="12" id="KW-1185">Reference proteome</keyword>
<dbReference type="FunFam" id="2.40.10.10:FF:000077">
    <property type="entry name" value="Predicted protein"/>
    <property type="match status" value="1"/>
</dbReference>
<dbReference type="PROSITE" id="PS00134">
    <property type="entry name" value="TRYPSIN_HIS"/>
    <property type="match status" value="1"/>
</dbReference>
<keyword evidence="6" id="KW-0865">Zymogen</keyword>
<evidence type="ECO:0000259" key="10">
    <source>
        <dbReference type="PROSITE" id="PS50240"/>
    </source>
</evidence>
<keyword evidence="7" id="KW-1015">Disulfide bond</keyword>
<feature type="signal peptide" evidence="9">
    <location>
        <begin position="1"/>
        <end position="18"/>
    </location>
</feature>
<evidence type="ECO:0000256" key="8">
    <source>
        <dbReference type="RuleBase" id="RU363034"/>
    </source>
</evidence>
<dbReference type="AlphaFoldDB" id="A0A9N9TR54"/>
<protein>
    <recommendedName>
        <fullName evidence="10">Peptidase S1 domain-containing protein</fullName>
    </recommendedName>
</protein>
<dbReference type="InterPro" id="IPR001314">
    <property type="entry name" value="Peptidase_S1A"/>
</dbReference>
<evidence type="ECO:0000256" key="5">
    <source>
        <dbReference type="ARBA" id="ARBA00022825"/>
    </source>
</evidence>
<dbReference type="InterPro" id="IPR018114">
    <property type="entry name" value="TRYPSIN_HIS"/>
</dbReference>
<evidence type="ECO:0000313" key="12">
    <source>
        <dbReference type="Proteomes" id="UP001153712"/>
    </source>
</evidence>
<evidence type="ECO:0000313" key="11">
    <source>
        <dbReference type="EMBL" id="CAG9860204.1"/>
    </source>
</evidence>
<keyword evidence="3 9" id="KW-0732">Signal</keyword>
<dbReference type="PROSITE" id="PS00135">
    <property type="entry name" value="TRYPSIN_SER"/>
    <property type="match status" value="1"/>
</dbReference>
<dbReference type="InterPro" id="IPR033116">
    <property type="entry name" value="TRYPSIN_SER"/>
</dbReference>
<evidence type="ECO:0000256" key="6">
    <source>
        <dbReference type="ARBA" id="ARBA00023145"/>
    </source>
</evidence>
<dbReference type="Proteomes" id="UP001153712">
    <property type="component" value="Chromosome 3"/>
</dbReference>
<organism evidence="11 12">
    <name type="scientific">Phyllotreta striolata</name>
    <name type="common">Striped flea beetle</name>
    <name type="synonym">Crioceris striolata</name>
    <dbReference type="NCBI Taxonomy" id="444603"/>
    <lineage>
        <taxon>Eukaryota</taxon>
        <taxon>Metazoa</taxon>
        <taxon>Ecdysozoa</taxon>
        <taxon>Arthropoda</taxon>
        <taxon>Hexapoda</taxon>
        <taxon>Insecta</taxon>
        <taxon>Pterygota</taxon>
        <taxon>Neoptera</taxon>
        <taxon>Endopterygota</taxon>
        <taxon>Coleoptera</taxon>
        <taxon>Polyphaga</taxon>
        <taxon>Cucujiformia</taxon>
        <taxon>Chrysomeloidea</taxon>
        <taxon>Chrysomelidae</taxon>
        <taxon>Galerucinae</taxon>
        <taxon>Alticini</taxon>
        <taxon>Phyllotreta</taxon>
    </lineage>
</organism>
<dbReference type="PANTHER" id="PTHR24276">
    <property type="entry name" value="POLYSERASE-RELATED"/>
    <property type="match status" value="1"/>
</dbReference>
<dbReference type="Gene3D" id="2.40.10.10">
    <property type="entry name" value="Trypsin-like serine proteases"/>
    <property type="match status" value="1"/>
</dbReference>
<feature type="chain" id="PRO_5040179009" description="Peptidase S1 domain-containing protein" evidence="9">
    <location>
        <begin position="19"/>
        <end position="254"/>
    </location>
</feature>
<dbReference type="GO" id="GO:0006508">
    <property type="term" value="P:proteolysis"/>
    <property type="evidence" value="ECO:0007669"/>
    <property type="project" value="UniProtKB-KW"/>
</dbReference>
<sequence length="254" mass="27187">MKYLQLLVVLFGCWQTNASVPQLDGRIIGGELANITDLPYQVSLRKYSSHICGATIFHNFYIVTAAHCVYRSSALSFSVRAGTSDLYVGGIIVPVCSIIAHPNYNSETMINDIALVKLCNSLPFSPKILPITLAGALDTVVAGTNAVVSGWGLTKEDGSSPSRYLMKVTVPIITNSRCASLYSQEIVNSDMVCAGYVGSGGKDACQGDSGGPLMANGKLIGVVSWGYGCGQPFYPGVYTNVSQFRSWIKNITNY</sequence>
<name>A0A9N9TR54_PHYSR</name>
<dbReference type="SMART" id="SM00020">
    <property type="entry name" value="Tryp_SPc"/>
    <property type="match status" value="1"/>
</dbReference>
<dbReference type="PRINTS" id="PR00722">
    <property type="entry name" value="CHYMOTRYPSIN"/>
</dbReference>
<evidence type="ECO:0000256" key="4">
    <source>
        <dbReference type="ARBA" id="ARBA00022801"/>
    </source>
</evidence>
<evidence type="ECO:0000256" key="2">
    <source>
        <dbReference type="ARBA" id="ARBA00022670"/>
    </source>
</evidence>
<evidence type="ECO:0000256" key="9">
    <source>
        <dbReference type="SAM" id="SignalP"/>
    </source>
</evidence>
<dbReference type="InterPro" id="IPR001254">
    <property type="entry name" value="Trypsin_dom"/>
</dbReference>
<comment type="similarity">
    <text evidence="1">Belongs to the peptidase S1 family.</text>
</comment>
<evidence type="ECO:0000256" key="3">
    <source>
        <dbReference type="ARBA" id="ARBA00022729"/>
    </source>
</evidence>
<keyword evidence="5 8" id="KW-0720">Serine protease</keyword>
<evidence type="ECO:0000256" key="1">
    <source>
        <dbReference type="ARBA" id="ARBA00007664"/>
    </source>
</evidence>
<reference evidence="11" key="1">
    <citation type="submission" date="2022-01" db="EMBL/GenBank/DDBJ databases">
        <authorList>
            <person name="King R."/>
        </authorList>
    </citation>
    <scope>NUCLEOTIDE SEQUENCE</scope>
</reference>
<dbReference type="InterPro" id="IPR050430">
    <property type="entry name" value="Peptidase_S1"/>
</dbReference>
<keyword evidence="4 8" id="KW-0378">Hydrolase</keyword>
<evidence type="ECO:0000256" key="7">
    <source>
        <dbReference type="ARBA" id="ARBA00023157"/>
    </source>
</evidence>
<dbReference type="PANTHER" id="PTHR24276:SF91">
    <property type="entry name" value="AT26814P-RELATED"/>
    <property type="match status" value="1"/>
</dbReference>
<accession>A0A9N9TR54</accession>
<proteinExistence type="inferred from homology"/>
<dbReference type="SUPFAM" id="SSF50494">
    <property type="entry name" value="Trypsin-like serine proteases"/>
    <property type="match status" value="1"/>
</dbReference>
<dbReference type="EMBL" id="OU900096">
    <property type="protein sequence ID" value="CAG9860204.1"/>
    <property type="molecule type" value="Genomic_DNA"/>
</dbReference>
<dbReference type="GO" id="GO:0004252">
    <property type="term" value="F:serine-type endopeptidase activity"/>
    <property type="evidence" value="ECO:0007669"/>
    <property type="project" value="InterPro"/>
</dbReference>